<reference evidence="2" key="1">
    <citation type="journal article" date="2019" name="Sci. Rep.">
        <title>Draft genome of Tanacetum cinerariifolium, the natural source of mosquito coil.</title>
        <authorList>
            <person name="Yamashiro T."/>
            <person name="Shiraishi A."/>
            <person name="Satake H."/>
            <person name="Nakayama K."/>
        </authorList>
    </citation>
    <scope>NUCLEOTIDE SEQUENCE</scope>
</reference>
<organism evidence="2">
    <name type="scientific">Tanacetum cinerariifolium</name>
    <name type="common">Dalmatian daisy</name>
    <name type="synonym">Chrysanthemum cinerariifolium</name>
    <dbReference type="NCBI Taxonomy" id="118510"/>
    <lineage>
        <taxon>Eukaryota</taxon>
        <taxon>Viridiplantae</taxon>
        <taxon>Streptophyta</taxon>
        <taxon>Embryophyta</taxon>
        <taxon>Tracheophyta</taxon>
        <taxon>Spermatophyta</taxon>
        <taxon>Magnoliopsida</taxon>
        <taxon>eudicotyledons</taxon>
        <taxon>Gunneridae</taxon>
        <taxon>Pentapetalae</taxon>
        <taxon>asterids</taxon>
        <taxon>campanulids</taxon>
        <taxon>Asterales</taxon>
        <taxon>Asteraceae</taxon>
        <taxon>Asteroideae</taxon>
        <taxon>Anthemideae</taxon>
        <taxon>Anthemidinae</taxon>
        <taxon>Tanacetum</taxon>
    </lineage>
</organism>
<dbReference type="EMBL" id="BKCJ011149027">
    <property type="protein sequence ID" value="GFC94500.1"/>
    <property type="molecule type" value="Genomic_DNA"/>
</dbReference>
<sequence length="78" mass="8676">SGYIWKPKSGKENANPNVSMPLGKASRTANIMDTMISRSSIMSNTPLSSNAFAAHRDCHIHRRLWVLKAHDKKSQPSN</sequence>
<evidence type="ECO:0000256" key="1">
    <source>
        <dbReference type="SAM" id="MobiDB-lite"/>
    </source>
</evidence>
<feature type="region of interest" description="Disordered" evidence="1">
    <location>
        <begin position="1"/>
        <end position="23"/>
    </location>
</feature>
<evidence type="ECO:0000313" key="2">
    <source>
        <dbReference type="EMBL" id="GFC94500.1"/>
    </source>
</evidence>
<proteinExistence type="predicted"/>
<feature type="non-terminal residue" evidence="2">
    <location>
        <position position="1"/>
    </location>
</feature>
<gene>
    <name evidence="2" type="ORF">Tci_866470</name>
</gene>
<name>A0A699SB25_TANCI</name>
<comment type="caution">
    <text evidence="2">The sequence shown here is derived from an EMBL/GenBank/DDBJ whole genome shotgun (WGS) entry which is preliminary data.</text>
</comment>
<protein>
    <submittedName>
        <fullName evidence="2">Uncharacterized protein</fullName>
    </submittedName>
</protein>
<accession>A0A699SB25</accession>
<dbReference type="AlphaFoldDB" id="A0A699SB25"/>